<reference evidence="9" key="1">
    <citation type="submission" date="2025-08" db="UniProtKB">
        <authorList>
            <consortium name="RefSeq"/>
        </authorList>
    </citation>
    <scope>IDENTIFICATION</scope>
</reference>
<evidence type="ECO:0000259" key="7">
    <source>
        <dbReference type="PROSITE" id="PS50835"/>
    </source>
</evidence>
<sequence>MHLFPLKSLLLLLFFTGCCVGQSILPPGPVEAMLGRNVTLKTLVENPYSSFIIWNCSDGKDVDNVATLDPSGLKVSEHYEGRLSINTNNAYLTLGPLKMEDSGFYTIYIVAEDGASTTGEVELQVVTPATTFVPTSAPPETTEQCIGYLVALTVCAVVITILLAGYLFFYKWMKNKRSRPSNGRNVEQQVLQQFRLFVLGRLEPSGMDLFALKSLLLLFLFVGRCAAQDVLPPGPVDAILGRNVTLKTLIDKSEYSFIIWNHSDGKEQDNVATLGPSGLKVNERFEGRVSINATNGYLSLFSLKSEDSGDYSINLIAADGTTSTGEIKLQVLEPVSDVLIKPNMPEAIEHNSTVVLNCSAKGSFLKFTWTNGTMPIVADGKRVTLKTEEASSSLTFAGVLRTDLVGPIYCTAANALETEKSAPFNLTVYYGPDEVTVSPAKPPQYIRAKSDFNLTCSTRSSPPATFQWYHKETLMEAMDPVLTLQIIEKHGLGKEMGSYMCKAKNAKTERVASSPAVTFAVMEAISGVKITGPTEVLFAGNSTANLTCQATAGTVKTKTWLKDGKPLMASTRVVYYNNMSSVFINMLQKEDNGEYKCQLSNPVNTDGASYKMVVNYGPEQAVVRGEEAVEVNDPIKLTCAAMSVPAATYTWKFNGTETKITTADYIIEKAAYKNTGTYTCQASNSVTGKSSTTTHNLSVKEEGALDEGLSDGAIAGIVIAVLVALGAAIGLIFYCRQKVPVESPY</sequence>
<proteinExistence type="predicted"/>
<feature type="signal peptide" evidence="6">
    <location>
        <begin position="1"/>
        <end position="21"/>
    </location>
</feature>
<evidence type="ECO:0000313" key="8">
    <source>
        <dbReference type="Proteomes" id="UP000694891"/>
    </source>
</evidence>
<dbReference type="InterPro" id="IPR013783">
    <property type="entry name" value="Ig-like_fold"/>
</dbReference>
<evidence type="ECO:0000256" key="6">
    <source>
        <dbReference type="SAM" id="SignalP"/>
    </source>
</evidence>
<dbReference type="SMART" id="SM00409">
    <property type="entry name" value="IG"/>
    <property type="match status" value="6"/>
</dbReference>
<feature type="domain" description="Ig-like" evidence="7">
    <location>
        <begin position="334"/>
        <end position="427"/>
    </location>
</feature>
<keyword evidence="3" id="KW-0325">Glycoprotein</keyword>
<evidence type="ECO:0000256" key="2">
    <source>
        <dbReference type="ARBA" id="ARBA00023157"/>
    </source>
</evidence>
<dbReference type="RefSeq" id="XP_008299464.1">
    <property type="nucleotide sequence ID" value="XM_008301242.1"/>
</dbReference>
<accession>A0A9Y4NLN4</accession>
<evidence type="ECO:0000256" key="3">
    <source>
        <dbReference type="ARBA" id="ARBA00023180"/>
    </source>
</evidence>
<dbReference type="SUPFAM" id="SSF48726">
    <property type="entry name" value="Immunoglobulin"/>
    <property type="match status" value="5"/>
</dbReference>
<dbReference type="PROSITE" id="PS50835">
    <property type="entry name" value="IG_LIKE"/>
    <property type="match status" value="4"/>
</dbReference>
<keyword evidence="5" id="KW-0472">Membrane</keyword>
<feature type="domain" description="Ig-like" evidence="7">
    <location>
        <begin position="618"/>
        <end position="698"/>
    </location>
</feature>
<evidence type="ECO:0000256" key="4">
    <source>
        <dbReference type="ARBA" id="ARBA00023319"/>
    </source>
</evidence>
<dbReference type="PROSITE" id="PS51257">
    <property type="entry name" value="PROKAR_LIPOPROTEIN"/>
    <property type="match status" value="1"/>
</dbReference>
<organism evidence="8 9">
    <name type="scientific">Stegastes partitus</name>
    <name type="common">bicolor damselfish</name>
    <dbReference type="NCBI Taxonomy" id="144197"/>
    <lineage>
        <taxon>Eukaryota</taxon>
        <taxon>Metazoa</taxon>
        <taxon>Chordata</taxon>
        <taxon>Craniata</taxon>
        <taxon>Vertebrata</taxon>
        <taxon>Euteleostomi</taxon>
        <taxon>Actinopterygii</taxon>
        <taxon>Neopterygii</taxon>
        <taxon>Teleostei</taxon>
        <taxon>Neoteleostei</taxon>
        <taxon>Acanthomorphata</taxon>
        <taxon>Ovalentaria</taxon>
        <taxon>Pomacentridae</taxon>
        <taxon>Stegastes</taxon>
    </lineage>
</organism>
<dbReference type="SMART" id="SM00408">
    <property type="entry name" value="IGc2"/>
    <property type="match status" value="3"/>
</dbReference>
<name>A0A9Y4NLN4_9TELE</name>
<protein>
    <submittedName>
        <fullName evidence="9">Carcinoembryonic antigen-related cell adhesion molecule 20 isoform X1</fullName>
    </submittedName>
</protein>
<dbReference type="GeneID" id="103371787"/>
<keyword evidence="1 6" id="KW-0732">Signal</keyword>
<keyword evidence="4" id="KW-0393">Immunoglobulin domain</keyword>
<feature type="transmembrane region" description="Helical" evidence="5">
    <location>
        <begin position="146"/>
        <end position="169"/>
    </location>
</feature>
<evidence type="ECO:0000256" key="5">
    <source>
        <dbReference type="SAM" id="Phobius"/>
    </source>
</evidence>
<keyword evidence="5" id="KW-1133">Transmembrane helix</keyword>
<dbReference type="Pfam" id="PF07686">
    <property type="entry name" value="V-set"/>
    <property type="match status" value="1"/>
</dbReference>
<feature type="domain" description="Ig-like" evidence="7">
    <location>
        <begin position="515"/>
        <end position="615"/>
    </location>
</feature>
<dbReference type="InterPro" id="IPR003598">
    <property type="entry name" value="Ig_sub2"/>
</dbReference>
<dbReference type="CDD" id="cd00096">
    <property type="entry name" value="Ig"/>
    <property type="match status" value="1"/>
</dbReference>
<dbReference type="InterPro" id="IPR052598">
    <property type="entry name" value="IgSF_CEA-related"/>
</dbReference>
<dbReference type="Pfam" id="PF13895">
    <property type="entry name" value="Ig_2"/>
    <property type="match status" value="1"/>
</dbReference>
<feature type="chain" id="PRO_5041336162" evidence="6">
    <location>
        <begin position="22"/>
        <end position="745"/>
    </location>
</feature>
<feature type="domain" description="Ig-like" evidence="7">
    <location>
        <begin position="432"/>
        <end position="512"/>
    </location>
</feature>
<feature type="transmembrane region" description="Helical" evidence="5">
    <location>
        <begin position="713"/>
        <end position="735"/>
    </location>
</feature>
<keyword evidence="5" id="KW-0812">Transmembrane</keyword>
<dbReference type="Pfam" id="PF13927">
    <property type="entry name" value="Ig_3"/>
    <property type="match status" value="1"/>
</dbReference>
<dbReference type="PANTHER" id="PTHR44337:SF17">
    <property type="entry name" value="CARCINOEMBRYONIC ANTIGEN-RELATED CELL ADHESION MOLECULE 5 ISOFORM X1"/>
    <property type="match status" value="1"/>
</dbReference>
<dbReference type="Gene3D" id="2.60.40.10">
    <property type="entry name" value="Immunoglobulins"/>
    <property type="match status" value="6"/>
</dbReference>
<dbReference type="AlphaFoldDB" id="A0A9Y4NLN4"/>
<dbReference type="Proteomes" id="UP000694891">
    <property type="component" value="Unplaced"/>
</dbReference>
<dbReference type="InterPro" id="IPR036179">
    <property type="entry name" value="Ig-like_dom_sf"/>
</dbReference>
<dbReference type="InterPro" id="IPR007110">
    <property type="entry name" value="Ig-like_dom"/>
</dbReference>
<evidence type="ECO:0000313" key="9">
    <source>
        <dbReference type="RefSeq" id="XP_008299464.1"/>
    </source>
</evidence>
<keyword evidence="8" id="KW-1185">Reference proteome</keyword>
<dbReference type="InterPro" id="IPR003599">
    <property type="entry name" value="Ig_sub"/>
</dbReference>
<evidence type="ECO:0000256" key="1">
    <source>
        <dbReference type="ARBA" id="ARBA00022729"/>
    </source>
</evidence>
<dbReference type="InterPro" id="IPR013106">
    <property type="entry name" value="Ig_V-set"/>
</dbReference>
<dbReference type="PANTHER" id="PTHR44337">
    <property type="entry name" value="CARCINOEMBRYONIC ANTIGEN-RELATED CELL ADHESION MOLECULE 8"/>
    <property type="match status" value="1"/>
</dbReference>
<gene>
    <name evidence="9" type="primary">LOC103371787</name>
</gene>
<keyword evidence="2" id="KW-1015">Disulfide bond</keyword>